<protein>
    <submittedName>
        <fullName evidence="2">YjbF family lipoprotein</fullName>
    </submittedName>
</protein>
<name>A0A8J7WE17_9RHOB</name>
<feature type="signal peptide" evidence="1">
    <location>
        <begin position="1"/>
        <end position="19"/>
    </location>
</feature>
<dbReference type="Proteomes" id="UP000681356">
    <property type="component" value="Unassembled WGS sequence"/>
</dbReference>
<dbReference type="PROSITE" id="PS51257">
    <property type="entry name" value="PROKAR_LIPOPROTEIN"/>
    <property type="match status" value="1"/>
</dbReference>
<dbReference type="RefSeq" id="WP_212535607.1">
    <property type="nucleotide sequence ID" value="NZ_JAGTUU010000002.1"/>
</dbReference>
<dbReference type="EMBL" id="JAGTUU010000002">
    <property type="protein sequence ID" value="MBS0123641.1"/>
    <property type="molecule type" value="Genomic_DNA"/>
</dbReference>
<sequence length="225" mass="23697">MTPRMLRPVAALALALVLAACGSEQQTVNPLNALKAIPQVLSGQRPAPPQVSAEQVAAALRGTNGPLLLVQQEQSGAQVLFTQIERNGPYATYGNAARQAVVLRKGLITSSRGLGGDLMSTQSDWLLARVSARQPARRVPYILRFLTPEDETRVITVLCDLTLGQSIEVKGGTLNTRGTAVNASCAGSGVSFSDTYVVGANGTILSSRQWLGPTLGHVATQALRL</sequence>
<dbReference type="Pfam" id="PF11102">
    <property type="entry name" value="YjbF"/>
    <property type="match status" value="1"/>
</dbReference>
<evidence type="ECO:0000313" key="3">
    <source>
        <dbReference type="Proteomes" id="UP000681356"/>
    </source>
</evidence>
<gene>
    <name evidence="2" type="ORF">KB874_05790</name>
</gene>
<dbReference type="InterPro" id="IPR023373">
    <property type="entry name" value="YmcC_sf"/>
</dbReference>
<evidence type="ECO:0000256" key="1">
    <source>
        <dbReference type="SAM" id="SignalP"/>
    </source>
</evidence>
<proteinExistence type="predicted"/>
<keyword evidence="3" id="KW-1185">Reference proteome</keyword>
<organism evidence="2 3">
    <name type="scientific">Thetidibacter halocola</name>
    <dbReference type="NCBI Taxonomy" id="2827239"/>
    <lineage>
        <taxon>Bacteria</taxon>
        <taxon>Pseudomonadati</taxon>
        <taxon>Pseudomonadota</taxon>
        <taxon>Alphaproteobacteria</taxon>
        <taxon>Rhodobacterales</taxon>
        <taxon>Roseobacteraceae</taxon>
        <taxon>Thetidibacter</taxon>
    </lineage>
</organism>
<keyword evidence="1" id="KW-0732">Signal</keyword>
<dbReference type="AlphaFoldDB" id="A0A8J7WE17"/>
<accession>A0A8J7WE17</accession>
<dbReference type="InterPro" id="IPR021308">
    <property type="entry name" value="GfcB"/>
</dbReference>
<comment type="caution">
    <text evidence="2">The sequence shown here is derived from an EMBL/GenBank/DDBJ whole genome shotgun (WGS) entry which is preliminary data.</text>
</comment>
<keyword evidence="2" id="KW-0449">Lipoprotein</keyword>
<evidence type="ECO:0000313" key="2">
    <source>
        <dbReference type="EMBL" id="MBS0123641.1"/>
    </source>
</evidence>
<feature type="chain" id="PRO_5035317094" evidence="1">
    <location>
        <begin position="20"/>
        <end position="225"/>
    </location>
</feature>
<dbReference type="Gene3D" id="2.40.360.10">
    <property type="entry name" value="YmcC-like"/>
    <property type="match status" value="1"/>
</dbReference>
<reference evidence="2" key="1">
    <citation type="submission" date="2021-04" db="EMBL/GenBank/DDBJ databases">
        <authorList>
            <person name="Yoon J."/>
        </authorList>
    </citation>
    <scope>NUCLEOTIDE SEQUENCE</scope>
    <source>
        <strain evidence="2">KMU-90</strain>
    </source>
</reference>
<dbReference type="SUPFAM" id="SSF159270">
    <property type="entry name" value="YmcC-like"/>
    <property type="match status" value="1"/>
</dbReference>